<evidence type="ECO:0000256" key="1">
    <source>
        <dbReference type="SAM" id="MobiDB-lite"/>
    </source>
</evidence>
<organism evidence="3 4">
    <name type="scientific">Erythroxylum novogranatense</name>
    <dbReference type="NCBI Taxonomy" id="1862640"/>
    <lineage>
        <taxon>Eukaryota</taxon>
        <taxon>Viridiplantae</taxon>
        <taxon>Streptophyta</taxon>
        <taxon>Embryophyta</taxon>
        <taxon>Tracheophyta</taxon>
        <taxon>Spermatophyta</taxon>
        <taxon>Magnoliopsida</taxon>
        <taxon>eudicotyledons</taxon>
        <taxon>Gunneridae</taxon>
        <taxon>Pentapetalae</taxon>
        <taxon>rosids</taxon>
        <taxon>fabids</taxon>
        <taxon>Malpighiales</taxon>
        <taxon>Erythroxylaceae</taxon>
        <taxon>Erythroxylum</taxon>
    </lineage>
</organism>
<feature type="region of interest" description="Disordered" evidence="1">
    <location>
        <begin position="144"/>
        <end position="174"/>
    </location>
</feature>
<evidence type="ECO:0000313" key="4">
    <source>
        <dbReference type="Proteomes" id="UP001159364"/>
    </source>
</evidence>
<dbReference type="InterPro" id="IPR025558">
    <property type="entry name" value="DUF4283"/>
</dbReference>
<evidence type="ECO:0000259" key="2">
    <source>
        <dbReference type="Pfam" id="PF14111"/>
    </source>
</evidence>
<dbReference type="InterPro" id="IPR040256">
    <property type="entry name" value="At4g02000-like"/>
</dbReference>
<gene>
    <name evidence="3" type="ORF">K2173_011445</name>
</gene>
<name>A0AAV8TG01_9ROSI</name>
<feature type="region of interest" description="Disordered" evidence="1">
    <location>
        <begin position="229"/>
        <end position="259"/>
    </location>
</feature>
<feature type="compositionally biased region" description="Polar residues" evidence="1">
    <location>
        <begin position="235"/>
        <end position="247"/>
    </location>
</feature>
<comment type="caution">
    <text evidence="3">The sequence shown here is derived from an EMBL/GenBank/DDBJ whole genome shotgun (WGS) entry which is preliminary data.</text>
</comment>
<evidence type="ECO:0000313" key="3">
    <source>
        <dbReference type="EMBL" id="KAJ8765185.1"/>
    </source>
</evidence>
<reference evidence="3 4" key="1">
    <citation type="submission" date="2021-09" db="EMBL/GenBank/DDBJ databases">
        <title>Genomic insights and catalytic innovation underlie evolution of tropane alkaloids biosynthesis.</title>
        <authorList>
            <person name="Wang Y.-J."/>
            <person name="Tian T."/>
            <person name="Huang J.-P."/>
            <person name="Huang S.-X."/>
        </authorList>
    </citation>
    <scope>NUCLEOTIDE SEQUENCE [LARGE SCALE GENOMIC DNA]</scope>
    <source>
        <strain evidence="3">KIB-2018</strain>
        <tissue evidence="3">Leaf</tissue>
    </source>
</reference>
<dbReference type="EMBL" id="JAIWQS010000005">
    <property type="protein sequence ID" value="KAJ8765185.1"/>
    <property type="molecule type" value="Genomic_DNA"/>
</dbReference>
<dbReference type="AlphaFoldDB" id="A0AAV8TG01"/>
<accession>A0AAV8TG01</accession>
<protein>
    <recommendedName>
        <fullName evidence="2">DUF4283 domain-containing protein</fullName>
    </recommendedName>
</protein>
<dbReference type="Pfam" id="PF14111">
    <property type="entry name" value="DUF4283"/>
    <property type="match status" value="1"/>
</dbReference>
<dbReference type="PANTHER" id="PTHR31286:SF99">
    <property type="entry name" value="DUF4283 DOMAIN-CONTAINING PROTEIN"/>
    <property type="match status" value="1"/>
</dbReference>
<keyword evidence="4" id="KW-1185">Reference proteome</keyword>
<proteinExistence type="predicted"/>
<dbReference type="PANTHER" id="PTHR31286">
    <property type="entry name" value="GLYCINE-RICH CELL WALL STRUCTURAL PROTEIN 1.8-LIKE"/>
    <property type="match status" value="1"/>
</dbReference>
<feature type="domain" description="DUF4283" evidence="2">
    <location>
        <begin position="1"/>
        <end position="44"/>
    </location>
</feature>
<sequence length="259" mass="28883">MDYELFLIKFQVDEDYLHVLTYGPWMIFGNVLAVQRWVPSFCPSQAKISHVVVWVRIPNLPIARYYPQILRTIGNLVGDTVRIDDASLHAQRGRYARLTVQVDLTTLLRSSMTLDGETHRSPRGRLPKGDRARRAVELRVAQTDGTNNDYGPWTNVQRRRQDPSSEGTTRSAPRFTWAFGEGSRFAALHAVEEGLAPGYPSETPAGQLEGLGQRVQVGNSSGLKAFQFKGALGRQPTQARKSTQASKGKSLLIPPLARK</sequence>
<dbReference type="Proteomes" id="UP001159364">
    <property type="component" value="Linkage Group LG05"/>
</dbReference>